<name>A0A511AGM3_9MICO</name>
<evidence type="ECO:0000313" key="2">
    <source>
        <dbReference type="Proteomes" id="UP000321225"/>
    </source>
</evidence>
<comment type="caution">
    <text evidence="1">The sequence shown here is derived from an EMBL/GenBank/DDBJ whole genome shotgun (WGS) entry which is preliminary data.</text>
</comment>
<dbReference type="EMBL" id="BJUW01000001">
    <property type="protein sequence ID" value="GEK85167.1"/>
    <property type="molecule type" value="Genomic_DNA"/>
</dbReference>
<evidence type="ECO:0000313" key="1">
    <source>
        <dbReference type="EMBL" id="GEK85167.1"/>
    </source>
</evidence>
<keyword evidence="2" id="KW-1185">Reference proteome</keyword>
<reference evidence="1 2" key="1">
    <citation type="submission" date="2019-07" db="EMBL/GenBank/DDBJ databases">
        <title>Whole genome shotgun sequence of Microbacterium aerolatum NBRC 103071.</title>
        <authorList>
            <person name="Hosoyama A."/>
            <person name="Uohara A."/>
            <person name="Ohji S."/>
            <person name="Ichikawa N."/>
        </authorList>
    </citation>
    <scope>NUCLEOTIDE SEQUENCE [LARGE SCALE GENOMIC DNA]</scope>
    <source>
        <strain evidence="1 2">NBRC 103071</strain>
    </source>
</reference>
<sequence>MSVAEYVAEYATPYGRAHSFIRTDDLPTPELAHALAARWVEIAEVNPSAVGIIRGAIVRLCKHMASQIGFDTRNHSLGDLRRRHIVSWESTLLTMQAEVHTDTPYRYAVIMFAFLRYIEDRHPGSLHPEVYTKVRQPTRLAHIRGQPRADYSDDELRRIKAAVRSLVRPDGEWTTRAVADVIIAFHVALCISTGEPPEVLRILKLDDITATSSDPRSEGMSTEQIASGRIADSYTVTLRKNRAHIVEDVTWTRRKHATTVRYLDALIALGEPLRRQTRERSLWMLENESGMPTPAPWKRLSLTDWFGSYVRGEISLPHHIGRFRKSAIAAEIIAEPAHYLRTQRRHTQDMLFDHYTNSPTLRQDAGERLVRSISELRDRALGPTVDTGDGIVQIDPTTSQVMQLNETSLPESVGGALTGCRDPENSPHAPLGKVCPMSRMGTCFTCPNAIVTTEHLPALILVNSVSAPDAAADKTTWQKVWGAIHAATTTILQMFPPTAVDEARQHTDEVLVDLGLRHEMRGPVDG</sequence>
<accession>A0A511AGM3</accession>
<dbReference type="Proteomes" id="UP000321225">
    <property type="component" value="Unassembled WGS sequence"/>
</dbReference>
<proteinExistence type="predicted"/>
<organism evidence="1 2">
    <name type="scientific">Microbacterium aerolatum</name>
    <dbReference type="NCBI Taxonomy" id="153731"/>
    <lineage>
        <taxon>Bacteria</taxon>
        <taxon>Bacillati</taxon>
        <taxon>Actinomycetota</taxon>
        <taxon>Actinomycetes</taxon>
        <taxon>Micrococcales</taxon>
        <taxon>Microbacteriaceae</taxon>
        <taxon>Microbacterium</taxon>
    </lineage>
</organism>
<protein>
    <submittedName>
        <fullName evidence="1">Uncharacterized protein</fullName>
    </submittedName>
</protein>
<gene>
    <name evidence="1" type="ORF">MAE01_03430</name>
</gene>
<dbReference type="AlphaFoldDB" id="A0A511AGM3"/>